<dbReference type="GO" id="GO:0051754">
    <property type="term" value="P:meiotic sister chromatid cohesion, centromeric"/>
    <property type="evidence" value="ECO:0007669"/>
    <property type="project" value="TreeGrafter"/>
</dbReference>
<dbReference type="FunFam" id="1.25.40.430:FF:000003">
    <property type="entry name" value="Checkpoint serine/threonine-protein kinase BUB1"/>
    <property type="match status" value="1"/>
</dbReference>
<dbReference type="Proteomes" id="UP000054144">
    <property type="component" value="Unassembled WGS sequence"/>
</dbReference>
<evidence type="ECO:0000313" key="3">
    <source>
        <dbReference type="Proteomes" id="UP000054144"/>
    </source>
</evidence>
<dbReference type="SMART" id="SM00777">
    <property type="entry name" value="Mad3_BUB1_I"/>
    <property type="match status" value="1"/>
</dbReference>
<reference evidence="2 3" key="1">
    <citation type="journal article" date="2015" name="Fungal Genet. Biol.">
        <title>Evolution of novel wood decay mechanisms in Agaricales revealed by the genome sequences of Fistulina hepatica and Cylindrobasidium torrendii.</title>
        <authorList>
            <person name="Floudas D."/>
            <person name="Held B.W."/>
            <person name="Riley R."/>
            <person name="Nagy L.G."/>
            <person name="Koehler G."/>
            <person name="Ransdell A.S."/>
            <person name="Younus H."/>
            <person name="Chow J."/>
            <person name="Chiniquy J."/>
            <person name="Lipzen A."/>
            <person name="Tritt A."/>
            <person name="Sun H."/>
            <person name="Haridas S."/>
            <person name="LaButti K."/>
            <person name="Ohm R.A."/>
            <person name="Kues U."/>
            <person name="Blanchette R.A."/>
            <person name="Grigoriev I.V."/>
            <person name="Minto R.E."/>
            <person name="Hibbett D.S."/>
        </authorList>
    </citation>
    <scope>NUCLEOTIDE SEQUENCE [LARGE SCALE GENOMIC DNA]</scope>
    <source>
        <strain evidence="2 3">ATCC 64428</strain>
    </source>
</reference>
<dbReference type="Gene3D" id="1.25.40.430">
    <property type="match status" value="1"/>
</dbReference>
<dbReference type="GO" id="GO:0007094">
    <property type="term" value="P:mitotic spindle assembly checkpoint signaling"/>
    <property type="evidence" value="ECO:0007669"/>
    <property type="project" value="InterPro"/>
</dbReference>
<dbReference type="PROSITE" id="PS51489">
    <property type="entry name" value="BUB1_N"/>
    <property type="match status" value="1"/>
</dbReference>
<feature type="domain" description="BUB1 N-terminal" evidence="1">
    <location>
        <begin position="61"/>
        <end position="204"/>
    </location>
</feature>
<evidence type="ECO:0000313" key="2">
    <source>
        <dbReference type="EMBL" id="KIY47864.1"/>
    </source>
</evidence>
<name>A0A0D7ABT4_9AGAR</name>
<dbReference type="GO" id="GO:0005634">
    <property type="term" value="C:nucleus"/>
    <property type="evidence" value="ECO:0007669"/>
    <property type="project" value="TreeGrafter"/>
</dbReference>
<keyword evidence="3" id="KW-1185">Reference proteome</keyword>
<dbReference type="PANTHER" id="PTHR14030:SF4">
    <property type="entry name" value="BUB1 KINASE, ISOFORM A-RELATED"/>
    <property type="match status" value="1"/>
</dbReference>
<dbReference type="InterPro" id="IPR015661">
    <property type="entry name" value="Bub1/Mad3"/>
</dbReference>
<dbReference type="Pfam" id="PF08311">
    <property type="entry name" value="Mad3_BUB1_I"/>
    <property type="match status" value="1"/>
</dbReference>
<organism evidence="2 3">
    <name type="scientific">Fistulina hepatica ATCC 64428</name>
    <dbReference type="NCBI Taxonomy" id="1128425"/>
    <lineage>
        <taxon>Eukaryota</taxon>
        <taxon>Fungi</taxon>
        <taxon>Dikarya</taxon>
        <taxon>Basidiomycota</taxon>
        <taxon>Agaricomycotina</taxon>
        <taxon>Agaricomycetes</taxon>
        <taxon>Agaricomycetidae</taxon>
        <taxon>Agaricales</taxon>
        <taxon>Fistulinaceae</taxon>
        <taxon>Fistulina</taxon>
    </lineage>
</organism>
<dbReference type="OrthoDB" id="248495at2759"/>
<evidence type="ECO:0000259" key="1">
    <source>
        <dbReference type="PROSITE" id="PS51489"/>
    </source>
</evidence>
<accession>A0A0D7ABT4</accession>
<dbReference type="InterPro" id="IPR013212">
    <property type="entry name" value="Mad3/Bub1_I"/>
</dbReference>
<sequence>MEAAEPVEPDIVDCDVLEAAKENVLPLANGRRVTSLSSVLSTPHGHDRDTRLAQTRQRLRMNIEIALEDQDDDPLEAYCQLVDWTLDNYPQGHSAESGLVELLEEATRVLKDDKGGVWKQEMKYLRLWLLYAGFVERPTTIYNFLFANEIGTSLALLYEDYAAYLERNGRRQDTDATYMLGIARNASPIAHLKGRYSEFQKRMM</sequence>
<dbReference type="GO" id="GO:0032991">
    <property type="term" value="C:protein-containing complex"/>
    <property type="evidence" value="ECO:0007669"/>
    <property type="project" value="UniProtKB-ARBA"/>
</dbReference>
<dbReference type="PANTHER" id="PTHR14030">
    <property type="entry name" value="MITOTIC CHECKPOINT SERINE/THREONINE-PROTEIN KINASE BUB1"/>
    <property type="match status" value="1"/>
</dbReference>
<dbReference type="EMBL" id="KN881914">
    <property type="protein sequence ID" value="KIY47864.1"/>
    <property type="molecule type" value="Genomic_DNA"/>
</dbReference>
<feature type="non-terminal residue" evidence="2">
    <location>
        <position position="204"/>
    </location>
</feature>
<gene>
    <name evidence="2" type="ORF">FISHEDRAFT_44434</name>
</gene>
<dbReference type="GO" id="GO:0004672">
    <property type="term" value="F:protein kinase activity"/>
    <property type="evidence" value="ECO:0007669"/>
    <property type="project" value="TreeGrafter"/>
</dbReference>
<dbReference type="AlphaFoldDB" id="A0A0D7ABT4"/>
<proteinExistence type="predicted"/>
<protein>
    <recommendedName>
        <fullName evidence="1">BUB1 N-terminal domain-containing protein</fullName>
    </recommendedName>
</protein>